<feature type="transmembrane region" description="Helical" evidence="1">
    <location>
        <begin position="94"/>
        <end position="113"/>
    </location>
</feature>
<dbReference type="AlphaFoldDB" id="A0AAV2HLT7"/>
<gene>
    <name evidence="2" type="ORF">GSLYS_00007519001</name>
</gene>
<feature type="non-terminal residue" evidence="2">
    <location>
        <position position="1"/>
    </location>
</feature>
<evidence type="ECO:0000313" key="3">
    <source>
        <dbReference type="Proteomes" id="UP001497497"/>
    </source>
</evidence>
<reference evidence="2 3" key="1">
    <citation type="submission" date="2024-04" db="EMBL/GenBank/DDBJ databases">
        <authorList>
            <consortium name="Genoscope - CEA"/>
            <person name="William W."/>
        </authorList>
    </citation>
    <scope>NUCLEOTIDE SEQUENCE [LARGE SCALE GENOMIC DNA]</scope>
</reference>
<dbReference type="EMBL" id="CAXITT010000146">
    <property type="protein sequence ID" value="CAL1533559.1"/>
    <property type="molecule type" value="Genomic_DNA"/>
</dbReference>
<protein>
    <submittedName>
        <fullName evidence="2">Uncharacterized protein</fullName>
    </submittedName>
</protein>
<proteinExistence type="predicted"/>
<organism evidence="2 3">
    <name type="scientific">Lymnaea stagnalis</name>
    <name type="common">Great pond snail</name>
    <name type="synonym">Helix stagnalis</name>
    <dbReference type="NCBI Taxonomy" id="6523"/>
    <lineage>
        <taxon>Eukaryota</taxon>
        <taxon>Metazoa</taxon>
        <taxon>Spiralia</taxon>
        <taxon>Lophotrochozoa</taxon>
        <taxon>Mollusca</taxon>
        <taxon>Gastropoda</taxon>
        <taxon>Heterobranchia</taxon>
        <taxon>Euthyneura</taxon>
        <taxon>Panpulmonata</taxon>
        <taxon>Hygrophila</taxon>
        <taxon>Lymnaeoidea</taxon>
        <taxon>Lymnaeidae</taxon>
        <taxon>Lymnaea</taxon>
    </lineage>
</organism>
<accession>A0AAV2HLT7</accession>
<dbReference type="Proteomes" id="UP001497497">
    <property type="component" value="Unassembled WGS sequence"/>
</dbReference>
<sequence>IFKSPANGVLIILSFNFFIGIIGGIVMVSLKTTSPNNTYLTVFHWIFVFLSPNYTLMACLLSFSLLSQMSYKDDVSFSTQLKRDTLGGSLLDQLMAFGAVFVGSWIVIALTEYRVDRILWYRLCMDRVCKSNTSNSISRVEKGQLQEDDDVQRERERIQTTPIEDLCRDS</sequence>
<name>A0AAV2HLT7_LYMST</name>
<keyword evidence="1" id="KW-1133">Transmembrane helix</keyword>
<keyword evidence="1" id="KW-0812">Transmembrane</keyword>
<evidence type="ECO:0000313" key="2">
    <source>
        <dbReference type="EMBL" id="CAL1533559.1"/>
    </source>
</evidence>
<comment type="caution">
    <text evidence="2">The sequence shown here is derived from an EMBL/GenBank/DDBJ whole genome shotgun (WGS) entry which is preliminary data.</text>
</comment>
<feature type="transmembrane region" description="Helical" evidence="1">
    <location>
        <begin position="6"/>
        <end position="30"/>
    </location>
</feature>
<evidence type="ECO:0000256" key="1">
    <source>
        <dbReference type="SAM" id="Phobius"/>
    </source>
</evidence>
<feature type="transmembrane region" description="Helical" evidence="1">
    <location>
        <begin position="42"/>
        <end position="66"/>
    </location>
</feature>
<keyword evidence="1" id="KW-0472">Membrane</keyword>
<keyword evidence="3" id="KW-1185">Reference proteome</keyword>